<protein>
    <submittedName>
        <fullName evidence="3">Ferrous iron transport protein A</fullName>
    </submittedName>
</protein>
<dbReference type="InterPro" id="IPR008988">
    <property type="entry name" value="Transcriptional_repressor_C"/>
</dbReference>
<dbReference type="InterPro" id="IPR007167">
    <property type="entry name" value="Fe-transptr_FeoA-like"/>
</dbReference>
<dbReference type="Pfam" id="PF04023">
    <property type="entry name" value="FeoA"/>
    <property type="match status" value="1"/>
</dbReference>
<dbReference type="SUPFAM" id="SSF50037">
    <property type="entry name" value="C-terminal domain of transcriptional repressors"/>
    <property type="match status" value="1"/>
</dbReference>
<dbReference type="InterPro" id="IPR038157">
    <property type="entry name" value="FeoA_core_dom"/>
</dbReference>
<proteinExistence type="predicted"/>
<sequence>MVESGKSFVVKEIAGGIGSKKRLEAFGIVPGVVLKKLSSQIMRGPVVLSIKNTQVAIGYGMAKKIIVEEIGNGEG</sequence>
<dbReference type="SMART" id="SM00899">
    <property type="entry name" value="FeoA"/>
    <property type="match status" value="1"/>
</dbReference>
<name>A0A7C4UB70_UNCW3</name>
<evidence type="ECO:0000259" key="2">
    <source>
        <dbReference type="SMART" id="SM00899"/>
    </source>
</evidence>
<reference evidence="3" key="1">
    <citation type="journal article" date="2020" name="mSystems">
        <title>Genome- and Community-Level Interaction Insights into Carbon Utilization and Element Cycling Functions of Hydrothermarchaeota in Hydrothermal Sediment.</title>
        <authorList>
            <person name="Zhou Z."/>
            <person name="Liu Y."/>
            <person name="Xu W."/>
            <person name="Pan J."/>
            <person name="Luo Z.H."/>
            <person name="Li M."/>
        </authorList>
    </citation>
    <scope>NUCLEOTIDE SEQUENCE [LARGE SCALE GENOMIC DNA]</scope>
    <source>
        <strain evidence="3">SpSt-780</strain>
    </source>
</reference>
<dbReference type="InterPro" id="IPR053184">
    <property type="entry name" value="FeoA-like"/>
</dbReference>
<evidence type="ECO:0000313" key="3">
    <source>
        <dbReference type="EMBL" id="HGW92391.1"/>
    </source>
</evidence>
<evidence type="ECO:0000256" key="1">
    <source>
        <dbReference type="ARBA" id="ARBA00023004"/>
    </source>
</evidence>
<gene>
    <name evidence="3" type="ORF">ENV67_07630</name>
</gene>
<dbReference type="PANTHER" id="PTHR43151">
    <property type="entry name" value="FEOA FAMILY PROTEIN"/>
    <property type="match status" value="1"/>
</dbReference>
<dbReference type="GO" id="GO:0046914">
    <property type="term" value="F:transition metal ion binding"/>
    <property type="evidence" value="ECO:0007669"/>
    <property type="project" value="InterPro"/>
</dbReference>
<dbReference type="EMBL" id="DTHG01000094">
    <property type="protein sequence ID" value="HGW92391.1"/>
    <property type="molecule type" value="Genomic_DNA"/>
</dbReference>
<accession>A0A7C4UB70</accession>
<comment type="caution">
    <text evidence="3">The sequence shown here is derived from an EMBL/GenBank/DDBJ whole genome shotgun (WGS) entry which is preliminary data.</text>
</comment>
<dbReference type="PANTHER" id="PTHR43151:SF1">
    <property type="entry name" value="SSR2333 PROTEIN"/>
    <property type="match status" value="1"/>
</dbReference>
<dbReference type="AlphaFoldDB" id="A0A7C4UB70"/>
<organism evidence="3">
    <name type="scientific">candidate division WOR-3 bacterium</name>
    <dbReference type="NCBI Taxonomy" id="2052148"/>
    <lineage>
        <taxon>Bacteria</taxon>
        <taxon>Bacteria division WOR-3</taxon>
    </lineage>
</organism>
<feature type="domain" description="Ferrous iron transporter FeoA-like" evidence="2">
    <location>
        <begin position="1"/>
        <end position="69"/>
    </location>
</feature>
<dbReference type="Gene3D" id="2.30.30.90">
    <property type="match status" value="1"/>
</dbReference>
<keyword evidence="1" id="KW-0408">Iron</keyword>